<sequence length="42" mass="4988">MLIFMIAKAPQFFITCHLNICGYYEGYRISMSNFYLIGKQNF</sequence>
<proteinExistence type="predicted"/>
<name>A0A2U3KAN9_9FIRM</name>
<evidence type="ECO:0000313" key="1">
    <source>
        <dbReference type="EMBL" id="SPF36610.1"/>
    </source>
</evidence>
<reference evidence="2" key="1">
    <citation type="submission" date="2018-02" db="EMBL/GenBank/DDBJ databases">
        <authorList>
            <person name="Hausmann B."/>
        </authorList>
    </citation>
    <scope>NUCLEOTIDE SEQUENCE [LARGE SCALE GENOMIC DNA]</scope>
    <source>
        <strain evidence="2">Peat soil MAG SbF1</strain>
    </source>
</reference>
<evidence type="ECO:0000313" key="2">
    <source>
        <dbReference type="Proteomes" id="UP000238916"/>
    </source>
</evidence>
<accession>A0A2U3KAN9</accession>
<gene>
    <name evidence="1" type="ORF">SBF1_1640002</name>
</gene>
<dbReference type="AlphaFoldDB" id="A0A2U3KAN9"/>
<protein>
    <submittedName>
        <fullName evidence="1">Uncharacterized protein</fullName>
    </submittedName>
</protein>
<organism evidence="1 2">
    <name type="scientific">Candidatus Desulfosporosinus infrequens</name>
    <dbReference type="NCBI Taxonomy" id="2043169"/>
    <lineage>
        <taxon>Bacteria</taxon>
        <taxon>Bacillati</taxon>
        <taxon>Bacillota</taxon>
        <taxon>Clostridia</taxon>
        <taxon>Eubacteriales</taxon>
        <taxon>Desulfitobacteriaceae</taxon>
        <taxon>Desulfosporosinus</taxon>
    </lineage>
</organism>
<dbReference type="EMBL" id="OMOF01000073">
    <property type="protein sequence ID" value="SPF36610.1"/>
    <property type="molecule type" value="Genomic_DNA"/>
</dbReference>
<dbReference type="Proteomes" id="UP000238916">
    <property type="component" value="Unassembled WGS sequence"/>
</dbReference>